<accession>A0A402CEY4</accession>
<dbReference type="RefSeq" id="WP_124394130.1">
    <property type="nucleotide sequence ID" value="NZ_BHYM01000050.1"/>
</dbReference>
<evidence type="ECO:0000313" key="4">
    <source>
        <dbReference type="Proteomes" id="UP000287519"/>
    </source>
</evidence>
<keyword evidence="4" id="KW-1185">Reference proteome</keyword>
<name>A0A402CEY4_RHOWR</name>
<dbReference type="Gene3D" id="3.10.129.10">
    <property type="entry name" value="Hotdog Thioesterase"/>
    <property type="match status" value="1"/>
</dbReference>
<reference evidence="3 4" key="1">
    <citation type="submission" date="2018-11" db="EMBL/GenBank/DDBJ databases">
        <title>Microbial catabolism of amino acid.</title>
        <authorList>
            <person name="Hibi M."/>
            <person name="Ogawa J."/>
        </authorList>
    </citation>
    <scope>NUCLEOTIDE SEQUENCE [LARGE SCALE GENOMIC DNA]</scope>
    <source>
        <strain evidence="3 4">C31-06</strain>
    </source>
</reference>
<evidence type="ECO:0000313" key="3">
    <source>
        <dbReference type="EMBL" id="GCE42145.1"/>
    </source>
</evidence>
<dbReference type="EMBL" id="BHYM01000050">
    <property type="protein sequence ID" value="GCE42145.1"/>
    <property type="molecule type" value="Genomic_DNA"/>
</dbReference>
<dbReference type="PANTHER" id="PTHR43841">
    <property type="entry name" value="3-HYDROXYACYL-THIOESTER DEHYDRATASE HTDX-RELATED"/>
    <property type="match status" value="1"/>
</dbReference>
<proteinExistence type="inferred from homology"/>
<feature type="domain" description="MaoC-like" evidence="2">
    <location>
        <begin position="17"/>
        <end position="101"/>
    </location>
</feature>
<organism evidence="3 4">
    <name type="scientific">Rhodococcus wratislaviensis</name>
    <name type="common">Tsukamurella wratislaviensis</name>
    <dbReference type="NCBI Taxonomy" id="44752"/>
    <lineage>
        <taxon>Bacteria</taxon>
        <taxon>Bacillati</taxon>
        <taxon>Actinomycetota</taxon>
        <taxon>Actinomycetes</taxon>
        <taxon>Mycobacteriales</taxon>
        <taxon>Nocardiaceae</taxon>
        <taxon>Rhodococcus</taxon>
    </lineage>
</organism>
<dbReference type="Proteomes" id="UP000287519">
    <property type="component" value="Unassembled WGS sequence"/>
</dbReference>
<evidence type="ECO:0000256" key="1">
    <source>
        <dbReference type="ARBA" id="ARBA00005254"/>
    </source>
</evidence>
<dbReference type="OrthoDB" id="9800237at2"/>
<evidence type="ECO:0000259" key="2">
    <source>
        <dbReference type="Pfam" id="PF01575"/>
    </source>
</evidence>
<dbReference type="InterPro" id="IPR029069">
    <property type="entry name" value="HotDog_dom_sf"/>
</dbReference>
<comment type="similarity">
    <text evidence="1">Belongs to the enoyl-CoA hydratase/isomerase family.</text>
</comment>
<dbReference type="Pfam" id="PF01575">
    <property type="entry name" value="MaoC_dehydratas"/>
    <property type="match status" value="1"/>
</dbReference>
<dbReference type="SUPFAM" id="SSF54637">
    <property type="entry name" value="Thioesterase/thiol ester dehydrase-isomerase"/>
    <property type="match status" value="1"/>
</dbReference>
<protein>
    <submittedName>
        <fullName evidence="3">MaoC domain protein dehydratase</fullName>
    </submittedName>
</protein>
<comment type="caution">
    <text evidence="3">The sequence shown here is derived from an EMBL/GenBank/DDBJ whole genome shotgun (WGS) entry which is preliminary data.</text>
</comment>
<dbReference type="InterPro" id="IPR002539">
    <property type="entry name" value="MaoC-like_dom"/>
</dbReference>
<sequence>MTRPFRHGGSEEVLVDDLTRTQIVQYAGASGDFNPIHTDEAFATEIAGRKTVMAHGMLTMGLVARALSRLVDQQSIRTFGGRFKQPVWPGDTLTLRVTPGEIADAVIHMELAVTNGDGHPVFTGYATVGTE</sequence>
<dbReference type="PANTHER" id="PTHR43841:SF3">
    <property type="entry name" value="(3R)-HYDROXYACYL-ACP DEHYDRATASE SUBUNIT HADB"/>
    <property type="match status" value="1"/>
</dbReference>
<gene>
    <name evidence="3" type="ORF">Rhow_006084</name>
</gene>
<dbReference type="AlphaFoldDB" id="A0A402CEY4"/>